<gene>
    <name evidence="2" type="ORF">U0C82_11810</name>
</gene>
<evidence type="ECO:0000256" key="1">
    <source>
        <dbReference type="SAM" id="Phobius"/>
    </source>
</evidence>
<reference evidence="2 3" key="1">
    <citation type="submission" date="2023-12" db="EMBL/GenBank/DDBJ databases">
        <title>Description of Novel Strain Fulvimarina sp. 2208YS6-2-32 isolated from Uroteuthis (Photololigo) edulis.</title>
        <authorList>
            <person name="Park J.-S."/>
        </authorList>
    </citation>
    <scope>NUCLEOTIDE SEQUENCE [LARGE SCALE GENOMIC DNA]</scope>
    <source>
        <strain evidence="2 3">2208YS6-2-32</strain>
    </source>
</reference>
<protein>
    <submittedName>
        <fullName evidence="2">FixH family protein</fullName>
    </submittedName>
</protein>
<organism evidence="2 3">
    <name type="scientific">Fulvimarina uroteuthidis</name>
    <dbReference type="NCBI Taxonomy" id="3098149"/>
    <lineage>
        <taxon>Bacteria</taxon>
        <taxon>Pseudomonadati</taxon>
        <taxon>Pseudomonadota</taxon>
        <taxon>Alphaproteobacteria</taxon>
        <taxon>Hyphomicrobiales</taxon>
        <taxon>Aurantimonadaceae</taxon>
        <taxon>Fulvimarina</taxon>
    </lineage>
</organism>
<evidence type="ECO:0000313" key="2">
    <source>
        <dbReference type="EMBL" id="MDY8109824.1"/>
    </source>
</evidence>
<dbReference type="PIRSF" id="PIRSF011386">
    <property type="entry name" value="FixH"/>
    <property type="match status" value="1"/>
</dbReference>
<dbReference type="Pfam" id="PF05751">
    <property type="entry name" value="FixH"/>
    <property type="match status" value="1"/>
</dbReference>
<dbReference type="RefSeq" id="WP_322187312.1">
    <property type="nucleotide sequence ID" value="NZ_JAXLPB010000003.1"/>
</dbReference>
<dbReference type="EMBL" id="JAXLPB010000003">
    <property type="protein sequence ID" value="MDY8109824.1"/>
    <property type="molecule type" value="Genomic_DNA"/>
</dbReference>
<feature type="transmembrane region" description="Helical" evidence="1">
    <location>
        <begin position="12"/>
        <end position="33"/>
    </location>
</feature>
<comment type="caution">
    <text evidence="2">The sequence shown here is derived from an EMBL/GenBank/DDBJ whole genome shotgun (WGS) entry which is preliminary data.</text>
</comment>
<dbReference type="InterPro" id="IPR018037">
    <property type="entry name" value="FixH_proteobacterial"/>
</dbReference>
<keyword evidence="1" id="KW-0472">Membrane</keyword>
<evidence type="ECO:0000313" key="3">
    <source>
        <dbReference type="Proteomes" id="UP001294412"/>
    </source>
</evidence>
<keyword evidence="1" id="KW-1133">Transmembrane helix</keyword>
<keyword evidence="3" id="KW-1185">Reference proteome</keyword>
<proteinExistence type="predicted"/>
<dbReference type="Proteomes" id="UP001294412">
    <property type="component" value="Unassembled WGS sequence"/>
</dbReference>
<keyword evidence="1" id="KW-0812">Transmembrane</keyword>
<dbReference type="InterPro" id="IPR008620">
    <property type="entry name" value="FixH"/>
</dbReference>
<name>A0ABU5I4V1_9HYPH</name>
<accession>A0ABU5I4V1</accession>
<sequence length="167" mass="18291">MLDILLARRAFTGWHMLAIMVLFFGTVITVNVYMASRALSTWSGLVVENSYVASQTFDTDVADRRRQVELGYALEASYADETVTIALMRDDTPLRIASAEGFAGRPVTAMEDRPLAFTIDGTGTATAAMHLPSGSWKADVTVVTIDGEILRRALRFVVTEAEARVAR</sequence>